<keyword evidence="3 8" id="KW-0349">Heme</keyword>
<dbReference type="Pfam" id="PF00034">
    <property type="entry name" value="Cytochrom_C"/>
    <property type="match status" value="2"/>
</dbReference>
<evidence type="ECO:0000259" key="11">
    <source>
        <dbReference type="PROSITE" id="PS51007"/>
    </source>
</evidence>
<comment type="caution">
    <text evidence="12">The sequence shown here is derived from an EMBL/GenBank/DDBJ whole genome shotgun (WGS) entry which is preliminary data.</text>
</comment>
<dbReference type="GO" id="GO:0009055">
    <property type="term" value="F:electron transfer activity"/>
    <property type="evidence" value="ECO:0007669"/>
    <property type="project" value="InterPro"/>
</dbReference>
<keyword evidence="6" id="KW-0249">Electron transport</keyword>
<feature type="domain" description="Cytochrome c" evidence="11">
    <location>
        <begin position="40"/>
        <end position="122"/>
    </location>
</feature>
<feature type="binding site" description="covalent" evidence="8">
    <location>
        <position position="52"/>
    </location>
    <ligand>
        <name>heme c</name>
        <dbReference type="ChEBI" id="CHEBI:61717"/>
        <label>1</label>
    </ligand>
</feature>
<sequence>MSKKYLALPAICFLALSAGPFSANATNPTAEAERALTLTPNIDNGRELYKTCAVCHTPEGWGTQSGYYPQIAGQLKGVTIKQLADIRVRNRDNPTMFPFAMPSSLGGAQEMADVAAYIETLPMTPYNDVGPGFDLGMGEHLYKQECAECHGEYGEGDTKELVPLIQGQHYNYLMRQFNWIRIGKRRNADEKMVKQIQHFGGREISAMMDYVSRIKPPEEKLAEPNWTNPDFPAYSRRSMPPIMRHRR</sequence>
<dbReference type="InterPro" id="IPR009056">
    <property type="entry name" value="Cyt_c-like_dom"/>
</dbReference>
<keyword evidence="10" id="KW-0732">Signal</keyword>
<keyword evidence="7 9" id="KW-0408">Iron</keyword>
<evidence type="ECO:0000256" key="2">
    <source>
        <dbReference type="ARBA" id="ARBA00022448"/>
    </source>
</evidence>
<dbReference type="GO" id="GO:0020037">
    <property type="term" value="F:heme binding"/>
    <property type="evidence" value="ECO:0007669"/>
    <property type="project" value="InterPro"/>
</dbReference>
<dbReference type="GO" id="GO:0005506">
    <property type="term" value="F:iron ion binding"/>
    <property type="evidence" value="ECO:0007669"/>
    <property type="project" value="InterPro"/>
</dbReference>
<feature type="binding site" description="axial binding residue" evidence="9">
    <location>
        <position position="150"/>
    </location>
    <ligand>
        <name>heme c</name>
        <dbReference type="ChEBI" id="CHEBI:61717"/>
        <label>2</label>
    </ligand>
    <ligandPart>
        <name>Fe</name>
        <dbReference type="ChEBI" id="CHEBI:18248"/>
    </ligandPart>
</feature>
<evidence type="ECO:0000256" key="6">
    <source>
        <dbReference type="ARBA" id="ARBA00022982"/>
    </source>
</evidence>
<organism evidence="12 13">
    <name type="scientific">Candidatus Sedimenticola endophacoides</name>
    <dbReference type="NCBI Taxonomy" id="2548426"/>
    <lineage>
        <taxon>Bacteria</taxon>
        <taxon>Pseudomonadati</taxon>
        <taxon>Pseudomonadota</taxon>
        <taxon>Gammaproteobacteria</taxon>
        <taxon>Chromatiales</taxon>
        <taxon>Sedimenticolaceae</taxon>
        <taxon>Sedimenticola</taxon>
    </lineage>
</organism>
<evidence type="ECO:0000256" key="9">
    <source>
        <dbReference type="PIRSR" id="PIRSR000005-2"/>
    </source>
</evidence>
<accession>A0A657Q404</accession>
<comment type="subcellular location">
    <subcellularLocation>
        <location evidence="1">Periplasm</location>
    </subcellularLocation>
</comment>
<dbReference type="SUPFAM" id="SSF46626">
    <property type="entry name" value="Cytochrome c"/>
    <property type="match status" value="2"/>
</dbReference>
<dbReference type="PROSITE" id="PS51007">
    <property type="entry name" value="CYTC"/>
    <property type="match status" value="2"/>
</dbReference>
<dbReference type="PANTHER" id="PTHR33751">
    <property type="entry name" value="CBB3-TYPE CYTOCHROME C OXIDASE SUBUNIT FIXP"/>
    <property type="match status" value="1"/>
</dbReference>
<dbReference type="InterPro" id="IPR024167">
    <property type="entry name" value="Cytochrome_c4-like"/>
</dbReference>
<proteinExistence type="predicted"/>
<evidence type="ECO:0000313" key="12">
    <source>
        <dbReference type="EMBL" id="PUE01897.1"/>
    </source>
</evidence>
<dbReference type="EMBL" id="PQCO01000191">
    <property type="protein sequence ID" value="PUE01897.1"/>
    <property type="molecule type" value="Genomic_DNA"/>
</dbReference>
<evidence type="ECO:0000256" key="4">
    <source>
        <dbReference type="ARBA" id="ARBA00022723"/>
    </source>
</evidence>
<dbReference type="GO" id="GO:0042597">
    <property type="term" value="C:periplasmic space"/>
    <property type="evidence" value="ECO:0007669"/>
    <property type="project" value="UniProtKB-SubCell"/>
</dbReference>
<feature type="binding site" description="covalent" evidence="8">
    <location>
        <position position="55"/>
    </location>
    <ligand>
        <name>heme c</name>
        <dbReference type="ChEBI" id="CHEBI:61717"/>
        <label>1</label>
    </ligand>
</feature>
<dbReference type="Proteomes" id="UP000250928">
    <property type="component" value="Unassembled WGS sequence"/>
</dbReference>
<evidence type="ECO:0000256" key="10">
    <source>
        <dbReference type="SAM" id="SignalP"/>
    </source>
</evidence>
<dbReference type="InterPro" id="IPR050597">
    <property type="entry name" value="Cytochrome_c_Oxidase_Subunit"/>
</dbReference>
<comment type="PTM">
    <text evidence="8">Binds 2 heme c groups covalently per subunit.</text>
</comment>
<feature type="signal peptide" evidence="10">
    <location>
        <begin position="1"/>
        <end position="25"/>
    </location>
</feature>
<feature type="binding site" description="axial binding residue" evidence="9">
    <location>
        <position position="96"/>
    </location>
    <ligand>
        <name>heme c</name>
        <dbReference type="ChEBI" id="CHEBI:61717"/>
        <label>1</label>
    </ligand>
    <ligandPart>
        <name>Fe</name>
        <dbReference type="ChEBI" id="CHEBI:18248"/>
    </ligandPart>
</feature>
<keyword evidence="2" id="KW-0813">Transport</keyword>
<keyword evidence="5" id="KW-0574">Periplasm</keyword>
<evidence type="ECO:0000256" key="8">
    <source>
        <dbReference type="PIRSR" id="PIRSR000005-1"/>
    </source>
</evidence>
<evidence type="ECO:0000313" key="13">
    <source>
        <dbReference type="Proteomes" id="UP000250928"/>
    </source>
</evidence>
<dbReference type="PANTHER" id="PTHR33751:SF9">
    <property type="entry name" value="CYTOCHROME C4"/>
    <property type="match status" value="1"/>
</dbReference>
<feature type="binding site" description="covalent" evidence="8">
    <location>
        <position position="149"/>
    </location>
    <ligand>
        <name>heme c</name>
        <dbReference type="ChEBI" id="CHEBI:61717"/>
        <label>2</label>
    </ligand>
</feature>
<feature type="chain" id="PRO_5030148163" evidence="10">
    <location>
        <begin position="26"/>
        <end position="247"/>
    </location>
</feature>
<feature type="binding site" description="axial binding residue" evidence="9">
    <location>
        <position position="56"/>
    </location>
    <ligand>
        <name>heme c</name>
        <dbReference type="ChEBI" id="CHEBI:61717"/>
        <label>1</label>
    </ligand>
    <ligandPart>
        <name>Fe</name>
        <dbReference type="ChEBI" id="CHEBI:18248"/>
    </ligandPart>
</feature>
<gene>
    <name evidence="12" type="ORF">C3L24_07195</name>
</gene>
<feature type="domain" description="Cytochrome c" evidence="11">
    <location>
        <begin position="133"/>
        <end position="215"/>
    </location>
</feature>
<evidence type="ECO:0000256" key="3">
    <source>
        <dbReference type="ARBA" id="ARBA00022617"/>
    </source>
</evidence>
<evidence type="ECO:0000256" key="7">
    <source>
        <dbReference type="ARBA" id="ARBA00023004"/>
    </source>
</evidence>
<evidence type="ECO:0000256" key="5">
    <source>
        <dbReference type="ARBA" id="ARBA00022764"/>
    </source>
</evidence>
<feature type="binding site" description="covalent" evidence="8">
    <location>
        <position position="146"/>
    </location>
    <ligand>
        <name>heme c</name>
        <dbReference type="ChEBI" id="CHEBI:61717"/>
        <label>2</label>
    </ligand>
</feature>
<keyword evidence="4 9" id="KW-0479">Metal-binding</keyword>
<dbReference type="AlphaFoldDB" id="A0A657Q404"/>
<dbReference type="Gene3D" id="1.10.760.10">
    <property type="entry name" value="Cytochrome c-like domain"/>
    <property type="match status" value="2"/>
</dbReference>
<protein>
    <submittedName>
        <fullName evidence="12">Cytochrome C</fullName>
    </submittedName>
</protein>
<name>A0A657Q404_9GAMM</name>
<evidence type="ECO:0000256" key="1">
    <source>
        <dbReference type="ARBA" id="ARBA00004418"/>
    </source>
</evidence>
<dbReference type="InterPro" id="IPR036909">
    <property type="entry name" value="Cyt_c-like_dom_sf"/>
</dbReference>
<dbReference type="PIRSF" id="PIRSF000005">
    <property type="entry name" value="Cytochrome_c4"/>
    <property type="match status" value="1"/>
</dbReference>
<reference evidence="12 13" key="1">
    <citation type="submission" date="2018-01" db="EMBL/GenBank/DDBJ databases">
        <title>Novel co-symbiosis in the lucinid bivalve Phacoides pectinatus.</title>
        <authorList>
            <person name="Lim S.J."/>
            <person name="Davis B.G."/>
            <person name="Gill D.E."/>
            <person name="Engel A.S."/>
            <person name="Anderson L.C."/>
            <person name="Campbell B.J."/>
        </authorList>
    </citation>
    <scope>NUCLEOTIDE SEQUENCE [LARGE SCALE GENOMIC DNA]</scope>
    <source>
        <strain evidence="12">N3_P5</strain>
    </source>
</reference>